<dbReference type="RefSeq" id="WP_108623036.1">
    <property type="nucleotide sequence ID" value="NZ_CP028901.1"/>
</dbReference>
<dbReference type="OrthoDB" id="5293309at2"/>
<dbReference type="InterPro" id="IPR009822">
    <property type="entry name" value="YaeQ"/>
</dbReference>
<dbReference type="CDD" id="cd22368">
    <property type="entry name" value="YaeQ-like"/>
    <property type="match status" value="1"/>
</dbReference>
<dbReference type="AlphaFoldDB" id="A0A2R4XP57"/>
<dbReference type="Proteomes" id="UP000244571">
    <property type="component" value="Chromosome"/>
</dbReference>
<dbReference type="InterPro" id="IPR011335">
    <property type="entry name" value="Restrct_endonuc-II-like"/>
</dbReference>
<dbReference type="PANTHER" id="PTHR38784">
    <property type="entry name" value="SUCROSE PHOSPHORYLASE"/>
    <property type="match status" value="1"/>
</dbReference>
<dbReference type="PIRSF" id="PIRSF011484">
    <property type="entry name" value="YaeQ"/>
    <property type="match status" value="1"/>
</dbReference>
<sequence>MALGATIYKVDIHVADTDRHYYDSHSLTIARHPSETAERMMVRLLAFARHAQEDLSFTKGLSETDEPDLWLKDLTGEIKLWIEVGQPTDTRILRACGKADQVIIYCFNGHASKLWWDGVSKKVARARNLRVICLPTEPIRTLAQKVERNMDLHINIQEGELFVPTGDEQISLTPSTWHDSASR</sequence>
<organism evidence="1 2">
    <name type="scientific">Orrella marina</name>
    <dbReference type="NCBI Taxonomy" id="2163011"/>
    <lineage>
        <taxon>Bacteria</taxon>
        <taxon>Pseudomonadati</taxon>
        <taxon>Pseudomonadota</taxon>
        <taxon>Betaproteobacteria</taxon>
        <taxon>Burkholderiales</taxon>
        <taxon>Alcaligenaceae</taxon>
        <taxon>Orrella</taxon>
    </lineage>
</organism>
<keyword evidence="2" id="KW-1185">Reference proteome</keyword>
<evidence type="ECO:0000313" key="2">
    <source>
        <dbReference type="Proteomes" id="UP000244571"/>
    </source>
</evidence>
<dbReference type="Gene3D" id="3.10.640.10">
    <property type="entry name" value="Restriction endonuclease-like alpha-beta roll domain"/>
    <property type="match status" value="1"/>
</dbReference>
<evidence type="ECO:0000313" key="1">
    <source>
        <dbReference type="EMBL" id="AWB35580.1"/>
    </source>
</evidence>
<protein>
    <recommendedName>
        <fullName evidence="3">YaeQ family protein</fullName>
    </recommendedName>
</protein>
<dbReference type="PANTHER" id="PTHR38784:SF1">
    <property type="entry name" value="SUCROSE PHOSPHORYLASE"/>
    <property type="match status" value="1"/>
</dbReference>
<dbReference type="KEGG" id="boz:DBV39_02470"/>
<evidence type="ECO:0008006" key="3">
    <source>
        <dbReference type="Google" id="ProtNLM"/>
    </source>
</evidence>
<dbReference type="SUPFAM" id="SSF52980">
    <property type="entry name" value="Restriction endonuclease-like"/>
    <property type="match status" value="1"/>
</dbReference>
<gene>
    <name evidence="1" type="ORF">DBV39_02470</name>
</gene>
<dbReference type="Pfam" id="PF07152">
    <property type="entry name" value="YaeQ"/>
    <property type="match status" value="1"/>
</dbReference>
<dbReference type="EMBL" id="CP028901">
    <property type="protein sequence ID" value="AWB35580.1"/>
    <property type="molecule type" value="Genomic_DNA"/>
</dbReference>
<dbReference type="SMART" id="SM01322">
    <property type="entry name" value="YaeQ"/>
    <property type="match status" value="1"/>
</dbReference>
<accession>A0A2R4XP57</accession>
<dbReference type="InterPro" id="IPR038590">
    <property type="entry name" value="YaeQ_sf"/>
</dbReference>
<reference evidence="1 2" key="1">
    <citation type="submission" date="2018-04" db="EMBL/GenBank/DDBJ databases">
        <title>Bordetella sp. HZ20 isolated from seawater.</title>
        <authorList>
            <person name="Sun C."/>
        </authorList>
    </citation>
    <scope>NUCLEOTIDE SEQUENCE [LARGE SCALE GENOMIC DNA]</scope>
    <source>
        <strain evidence="1 2">HZ20</strain>
    </source>
</reference>
<proteinExistence type="predicted"/>
<name>A0A2R4XP57_9BURK</name>